<reference evidence="1 2" key="1">
    <citation type="journal article" date="2012" name="Nat. Biotechnol.">
        <title>Draft genome sequence of pigeonpea (Cajanus cajan), an orphan legume crop of resource-poor farmers.</title>
        <authorList>
            <person name="Varshney R.K."/>
            <person name="Chen W."/>
            <person name="Li Y."/>
            <person name="Bharti A.K."/>
            <person name="Saxena R.K."/>
            <person name="Schlueter J.A."/>
            <person name="Donoghue M.T."/>
            <person name="Azam S."/>
            <person name="Fan G."/>
            <person name="Whaley A.M."/>
            <person name="Farmer A.D."/>
            <person name="Sheridan J."/>
            <person name="Iwata A."/>
            <person name="Tuteja R."/>
            <person name="Penmetsa R.V."/>
            <person name="Wu W."/>
            <person name="Upadhyaya H.D."/>
            <person name="Yang S.P."/>
            <person name="Shah T."/>
            <person name="Saxena K.B."/>
            <person name="Michael T."/>
            <person name="McCombie W.R."/>
            <person name="Yang B."/>
            <person name="Zhang G."/>
            <person name="Yang H."/>
            <person name="Wang J."/>
            <person name="Spillane C."/>
            <person name="Cook D.R."/>
            <person name="May G.D."/>
            <person name="Xu X."/>
            <person name="Jackson S.A."/>
        </authorList>
    </citation>
    <scope>NUCLEOTIDE SEQUENCE [LARGE SCALE GENOMIC DNA]</scope>
    <source>
        <strain evidence="2">cv. Asha</strain>
    </source>
</reference>
<organism evidence="1 2">
    <name type="scientific">Cajanus cajan</name>
    <name type="common">Pigeon pea</name>
    <name type="synonym">Cajanus indicus</name>
    <dbReference type="NCBI Taxonomy" id="3821"/>
    <lineage>
        <taxon>Eukaryota</taxon>
        <taxon>Viridiplantae</taxon>
        <taxon>Streptophyta</taxon>
        <taxon>Embryophyta</taxon>
        <taxon>Tracheophyta</taxon>
        <taxon>Spermatophyta</taxon>
        <taxon>Magnoliopsida</taxon>
        <taxon>eudicotyledons</taxon>
        <taxon>Gunneridae</taxon>
        <taxon>Pentapetalae</taxon>
        <taxon>rosids</taxon>
        <taxon>fabids</taxon>
        <taxon>Fabales</taxon>
        <taxon>Fabaceae</taxon>
        <taxon>Papilionoideae</taxon>
        <taxon>50 kb inversion clade</taxon>
        <taxon>NPAAA clade</taxon>
        <taxon>indigoferoid/millettioid clade</taxon>
        <taxon>Phaseoleae</taxon>
        <taxon>Cajanus</taxon>
    </lineage>
</organism>
<dbReference type="EMBL" id="CM003613">
    <property type="protein sequence ID" value="KYP57365.1"/>
    <property type="molecule type" value="Genomic_DNA"/>
</dbReference>
<gene>
    <name evidence="1" type="ORF">KK1_003626</name>
</gene>
<dbReference type="AlphaFoldDB" id="A0A151SRE9"/>
<dbReference type="Gramene" id="C.cajan_03547.t">
    <property type="protein sequence ID" value="C.cajan_03547.t.cds1"/>
    <property type="gene ID" value="C.cajan_03547"/>
</dbReference>
<sequence length="50" mass="5647">MDYTSSNHWSPPLRGFVKLNVNGSWLPSENRMGIVGVIRGSIGYWIYGFS</sequence>
<name>A0A151SRE9_CAJCA</name>
<accession>A0A151SRE9</accession>
<proteinExistence type="predicted"/>
<evidence type="ECO:0000313" key="1">
    <source>
        <dbReference type="EMBL" id="KYP57365.1"/>
    </source>
</evidence>
<evidence type="ECO:0008006" key="3">
    <source>
        <dbReference type="Google" id="ProtNLM"/>
    </source>
</evidence>
<protein>
    <recommendedName>
        <fullName evidence="3">RNase H type-1 domain-containing protein</fullName>
    </recommendedName>
</protein>
<evidence type="ECO:0000313" key="2">
    <source>
        <dbReference type="Proteomes" id="UP000075243"/>
    </source>
</evidence>
<dbReference type="Proteomes" id="UP000075243">
    <property type="component" value="Chromosome 11"/>
</dbReference>
<keyword evidence="2" id="KW-1185">Reference proteome</keyword>